<sequence>MKKSMQIITLQVLIFLLIFSVFMSCTLGSVKIPLSHSIAILLNEIGIQTGQSFTQVEQVIILQLRLPRILMAVIVGAMLSMAGVISQIVFRNPIADPYVIGISSAAGFGAALVIVFELFFFRQFTIPLFSFIFAIGAVFLIYMIARSKSSIHIYSLLLSGIALSYIFSALISFILFLSEDKSHMILSILLGKLWGITWVEVKIAGLLLIPFTTILIFYGLDMNLLLMGDSSAQTMGVNVKRSKSIVLLCMTMFTATAVAFCGSIGFIGLIVPHITRLIFGSDNRKIIPISGIVGAILLIWADVLARILISPQEIPVGVFTSLMGGPFFIYLVIKKKRSNK</sequence>
<reference evidence="9" key="1">
    <citation type="submission" date="2022-09" db="EMBL/GenBank/DDBJ databases">
        <title>Actin cytoskeleton and complex cell architecture in an #Asgard archaeon.</title>
        <authorList>
            <person name="Ponce Toledo R.I."/>
            <person name="Schleper C."/>
            <person name="Rodrigues Oliveira T."/>
            <person name="Wollweber F."/>
            <person name="Xu J."/>
            <person name="Rittmann S."/>
            <person name="Klingl A."/>
            <person name="Pilhofer M."/>
        </authorList>
    </citation>
    <scope>NUCLEOTIDE SEQUENCE</scope>
    <source>
        <strain evidence="9">B-35</strain>
    </source>
</reference>
<dbReference type="InterPro" id="IPR037294">
    <property type="entry name" value="ABC_BtuC-like"/>
</dbReference>
<feature type="transmembrane region" description="Helical" evidence="8">
    <location>
        <begin position="206"/>
        <end position="225"/>
    </location>
</feature>
<dbReference type="SUPFAM" id="SSF81345">
    <property type="entry name" value="ABC transporter involved in vitamin B12 uptake, BtuC"/>
    <property type="match status" value="1"/>
</dbReference>
<feature type="transmembrane region" description="Helical" evidence="8">
    <location>
        <begin position="156"/>
        <end position="177"/>
    </location>
</feature>
<dbReference type="PROSITE" id="PS51257">
    <property type="entry name" value="PROKAR_LIPOPROTEIN"/>
    <property type="match status" value="1"/>
</dbReference>
<dbReference type="PANTHER" id="PTHR30472:SF25">
    <property type="entry name" value="ABC TRANSPORTER PERMEASE PROTEIN MJ0876-RELATED"/>
    <property type="match status" value="1"/>
</dbReference>
<evidence type="ECO:0000256" key="3">
    <source>
        <dbReference type="ARBA" id="ARBA00022448"/>
    </source>
</evidence>
<evidence type="ECO:0000256" key="4">
    <source>
        <dbReference type="ARBA" id="ARBA00022475"/>
    </source>
</evidence>
<feature type="transmembrane region" description="Helical" evidence="8">
    <location>
        <begin position="286"/>
        <end position="308"/>
    </location>
</feature>
<evidence type="ECO:0000256" key="1">
    <source>
        <dbReference type="ARBA" id="ARBA00004651"/>
    </source>
</evidence>
<keyword evidence="4" id="KW-1003">Cell membrane</keyword>
<keyword evidence="5 8" id="KW-0812">Transmembrane</keyword>
<name>A0ABY6I1Z4_9ARCH</name>
<dbReference type="InterPro" id="IPR000522">
    <property type="entry name" value="ABC_transptr_permease_BtuC"/>
</dbReference>
<feature type="transmembrane region" description="Helical" evidence="8">
    <location>
        <begin position="69"/>
        <end position="90"/>
    </location>
</feature>
<evidence type="ECO:0000313" key="10">
    <source>
        <dbReference type="Proteomes" id="UP001208689"/>
    </source>
</evidence>
<feature type="transmembrane region" description="Helical" evidence="8">
    <location>
        <begin position="314"/>
        <end position="333"/>
    </location>
</feature>
<comment type="subcellular location">
    <subcellularLocation>
        <location evidence="1">Cell membrane</location>
        <topology evidence="1">Multi-pass membrane protein</topology>
    </subcellularLocation>
</comment>
<evidence type="ECO:0000256" key="6">
    <source>
        <dbReference type="ARBA" id="ARBA00022989"/>
    </source>
</evidence>
<comment type="similarity">
    <text evidence="2">Belongs to the binding-protein-dependent transport system permease family. FecCD subfamily.</text>
</comment>
<proteinExistence type="inferred from homology"/>
<feature type="transmembrane region" description="Helical" evidence="8">
    <location>
        <begin position="245"/>
        <end position="274"/>
    </location>
</feature>
<evidence type="ECO:0000256" key="2">
    <source>
        <dbReference type="ARBA" id="ARBA00007935"/>
    </source>
</evidence>
<evidence type="ECO:0000313" key="9">
    <source>
        <dbReference type="EMBL" id="UYP48592.1"/>
    </source>
</evidence>
<gene>
    <name evidence="9" type="ORF">NEF87_004877</name>
</gene>
<dbReference type="Proteomes" id="UP001208689">
    <property type="component" value="Chromosome"/>
</dbReference>
<dbReference type="Gene3D" id="1.10.3470.10">
    <property type="entry name" value="ABC transporter involved in vitamin B12 uptake, BtuC"/>
    <property type="match status" value="1"/>
</dbReference>
<keyword evidence="10" id="KW-1185">Reference proteome</keyword>
<keyword evidence="7 8" id="KW-0472">Membrane</keyword>
<keyword evidence="3" id="KW-0813">Transport</keyword>
<evidence type="ECO:0000256" key="7">
    <source>
        <dbReference type="ARBA" id="ARBA00023136"/>
    </source>
</evidence>
<dbReference type="CDD" id="cd06550">
    <property type="entry name" value="TM_ABC_iron-siderophores_like"/>
    <property type="match status" value="1"/>
</dbReference>
<dbReference type="Pfam" id="PF01032">
    <property type="entry name" value="FecCD"/>
    <property type="match status" value="1"/>
</dbReference>
<accession>A0ABY6I1Z4</accession>
<organism evidence="9 10">
    <name type="scientific">Candidatus Lokiarchaeum ossiferum</name>
    <dbReference type="NCBI Taxonomy" id="2951803"/>
    <lineage>
        <taxon>Archaea</taxon>
        <taxon>Promethearchaeati</taxon>
        <taxon>Promethearchaeota</taxon>
        <taxon>Promethearchaeia</taxon>
        <taxon>Promethearchaeales</taxon>
        <taxon>Promethearchaeaceae</taxon>
        <taxon>Candidatus Lokiarchaeum</taxon>
    </lineage>
</organism>
<feature type="transmembrane region" description="Helical" evidence="8">
    <location>
        <begin position="97"/>
        <end position="120"/>
    </location>
</feature>
<keyword evidence="6 8" id="KW-1133">Transmembrane helix</keyword>
<protein>
    <submittedName>
        <fullName evidence="9">Cobalamin import system permease protein BtuC</fullName>
    </submittedName>
</protein>
<dbReference type="PANTHER" id="PTHR30472">
    <property type="entry name" value="FERRIC ENTEROBACTIN TRANSPORT SYSTEM PERMEASE PROTEIN"/>
    <property type="match status" value="1"/>
</dbReference>
<feature type="transmembrane region" description="Helical" evidence="8">
    <location>
        <begin position="126"/>
        <end position="144"/>
    </location>
</feature>
<evidence type="ECO:0000256" key="5">
    <source>
        <dbReference type="ARBA" id="ARBA00022692"/>
    </source>
</evidence>
<dbReference type="EMBL" id="CP104013">
    <property type="protein sequence ID" value="UYP48592.1"/>
    <property type="molecule type" value="Genomic_DNA"/>
</dbReference>
<evidence type="ECO:0000256" key="8">
    <source>
        <dbReference type="SAM" id="Phobius"/>
    </source>
</evidence>